<protein>
    <recommendedName>
        <fullName evidence="3">Dicarboxylate transport domain-containing protein</fullName>
    </recommendedName>
</protein>
<accession>A0A4Y1YN63</accession>
<reference evidence="1 2" key="1">
    <citation type="submission" date="2019-06" db="EMBL/GenBank/DDBJ databases">
        <title>Nitrosomonas stercoris KYUHI-S whole genome shotgun sequence.</title>
        <authorList>
            <person name="Nakagawa T."/>
            <person name="Tsuchiya Y."/>
            <person name="Takahashi R."/>
        </authorList>
    </citation>
    <scope>NUCLEOTIDE SEQUENCE [LARGE SCALE GENOMIC DNA]</scope>
    <source>
        <strain evidence="1 2">KYUHI-S</strain>
    </source>
</reference>
<dbReference type="EMBL" id="AP019755">
    <property type="protein sequence ID" value="BBL35464.1"/>
    <property type="molecule type" value="Genomic_DNA"/>
</dbReference>
<gene>
    <name evidence="1" type="ORF">Nstercoris_01732</name>
</gene>
<proteinExistence type="predicted"/>
<sequence length="679" mass="75667">MLDSFSQHKCIPHLWLFWILLVACFPVVAAVPLLDFVLDDIRHPVFSIRSAHIQLSAVPSPTFEINLGELAIGNKKWHNLQLKCDRVHINTQLVDCSAGHLQLGEQTLPLSFQLLRQHQRFVLEIYPQSVKKSSGKWRLVIDWRAKQWRSVLKIVNGDGKFLANLLPQQVEQIQVQQAKLNGSIRVDGNEAAVTTVHAQLRASELSFNDASGQHAGERVAGNLDLKIRRHNNSWLWRSRFDWSDGEIFWQPFYFSGDGHQLTARGIVRDQQVRVTQAELNLTGIGAADFSAVIDRKNYTLRQADFSAKNIVLSTLFADIVRPLAMETALAETEASGQVSITGRYRKDHQSLTLNIQDATLVDAHGRFAVDKLNVYLPWDGSERQYGAIQFDNGQILGVPLGTTTLALATQGLAIDISHAEIPILDGELRIRDFSAAQHASGWQWQFNGELLPISMEKLTQSLQIQPMFGTLSGTIPKMSYANSVVSMQGELVSGVFDGVAVARNLILTKPFSMMPRLEADVALHHMDLDLLTRAYSFGNIQGRIDIEVNGLELVNWEPVRFDAKLASSKGDYKRRISQAAVKNIIALGGNSAVSAIQSSFLGFFDQFRYAEIGWSCKLRGHICYMGGIEPTSRDFKGYTLIKGSGIPAITITGYNSEVDWPELLKRLEHAIETGAPVIH</sequence>
<dbReference type="AlphaFoldDB" id="A0A4Y1YN63"/>
<name>A0A4Y1YN63_9PROT</name>
<evidence type="ECO:0000313" key="1">
    <source>
        <dbReference type="EMBL" id="BBL35464.1"/>
    </source>
</evidence>
<dbReference type="Proteomes" id="UP000316473">
    <property type="component" value="Chromosome"/>
</dbReference>
<evidence type="ECO:0000313" key="2">
    <source>
        <dbReference type="Proteomes" id="UP000316473"/>
    </source>
</evidence>
<evidence type="ECO:0008006" key="3">
    <source>
        <dbReference type="Google" id="ProtNLM"/>
    </source>
</evidence>
<keyword evidence="2" id="KW-1185">Reference proteome</keyword>
<organism evidence="1 2">
    <name type="scientific">Nitrosomonas stercoris</name>
    <dbReference type="NCBI Taxonomy" id="1444684"/>
    <lineage>
        <taxon>Bacteria</taxon>
        <taxon>Pseudomonadati</taxon>
        <taxon>Pseudomonadota</taxon>
        <taxon>Betaproteobacteria</taxon>
        <taxon>Nitrosomonadales</taxon>
        <taxon>Nitrosomonadaceae</taxon>
        <taxon>Nitrosomonas</taxon>
    </lineage>
</organism>
<dbReference type="KEGG" id="nst:Nstercoris_01732"/>